<dbReference type="SUPFAM" id="SSF103473">
    <property type="entry name" value="MFS general substrate transporter"/>
    <property type="match status" value="1"/>
</dbReference>
<keyword evidence="4 6" id="KW-1133">Transmembrane helix</keyword>
<evidence type="ECO:0000256" key="6">
    <source>
        <dbReference type="SAM" id="Phobius"/>
    </source>
</evidence>
<dbReference type="GO" id="GO:0005886">
    <property type="term" value="C:plasma membrane"/>
    <property type="evidence" value="ECO:0007669"/>
    <property type="project" value="UniProtKB-SubCell"/>
</dbReference>
<feature type="transmembrane region" description="Helical" evidence="6">
    <location>
        <begin position="96"/>
        <end position="119"/>
    </location>
</feature>
<feature type="transmembrane region" description="Helical" evidence="6">
    <location>
        <begin position="393"/>
        <end position="413"/>
    </location>
</feature>
<feature type="transmembrane region" description="Helical" evidence="6">
    <location>
        <begin position="155"/>
        <end position="175"/>
    </location>
</feature>
<name>A0A2V1K4E9_9ACTO</name>
<evidence type="ECO:0000256" key="1">
    <source>
        <dbReference type="ARBA" id="ARBA00004651"/>
    </source>
</evidence>
<keyword evidence="9" id="KW-1185">Reference proteome</keyword>
<feature type="transmembrane region" description="Helical" evidence="6">
    <location>
        <begin position="353"/>
        <end position="372"/>
    </location>
</feature>
<comment type="subcellular location">
    <subcellularLocation>
        <location evidence="1">Cell membrane</location>
        <topology evidence="1">Multi-pass membrane protein</topology>
    </subcellularLocation>
</comment>
<evidence type="ECO:0000313" key="9">
    <source>
        <dbReference type="Proteomes" id="UP000245283"/>
    </source>
</evidence>
<dbReference type="Gene3D" id="1.20.1250.20">
    <property type="entry name" value="MFS general substrate transporter like domains"/>
    <property type="match status" value="1"/>
</dbReference>
<dbReference type="EMBL" id="QETB01000007">
    <property type="protein sequence ID" value="PWF24427.1"/>
    <property type="molecule type" value="Genomic_DNA"/>
</dbReference>
<comment type="caution">
    <text evidence="8">The sequence shown here is derived from an EMBL/GenBank/DDBJ whole genome shotgun (WGS) entry which is preliminary data.</text>
</comment>
<feature type="transmembrane region" description="Helical" evidence="6">
    <location>
        <begin position="419"/>
        <end position="441"/>
    </location>
</feature>
<dbReference type="InterPro" id="IPR005828">
    <property type="entry name" value="MFS_sugar_transport-like"/>
</dbReference>
<dbReference type="OrthoDB" id="9787026at2"/>
<gene>
    <name evidence="8" type="ORF">DD236_11470</name>
</gene>
<organism evidence="8 9">
    <name type="scientific">Ancrocorticia populi</name>
    <dbReference type="NCBI Taxonomy" id="2175228"/>
    <lineage>
        <taxon>Bacteria</taxon>
        <taxon>Bacillati</taxon>
        <taxon>Actinomycetota</taxon>
        <taxon>Actinomycetes</taxon>
        <taxon>Actinomycetales</taxon>
        <taxon>Actinomycetaceae</taxon>
        <taxon>Ancrocorticia</taxon>
    </lineage>
</organism>
<evidence type="ECO:0000313" key="8">
    <source>
        <dbReference type="EMBL" id="PWF24427.1"/>
    </source>
</evidence>
<dbReference type="PANTHER" id="PTHR23511">
    <property type="entry name" value="SYNAPTIC VESICLE GLYCOPROTEIN 2"/>
    <property type="match status" value="1"/>
</dbReference>
<evidence type="ECO:0000256" key="5">
    <source>
        <dbReference type="ARBA" id="ARBA00023136"/>
    </source>
</evidence>
<keyword evidence="5 6" id="KW-0472">Membrane</keyword>
<keyword evidence="3 6" id="KW-0812">Transmembrane</keyword>
<feature type="transmembrane region" description="Helical" evidence="6">
    <location>
        <begin position="61"/>
        <end position="84"/>
    </location>
</feature>
<dbReference type="InterPro" id="IPR020846">
    <property type="entry name" value="MFS_dom"/>
</dbReference>
<dbReference type="CDD" id="cd17316">
    <property type="entry name" value="MFS_SV2_like"/>
    <property type="match status" value="1"/>
</dbReference>
<dbReference type="GO" id="GO:0022857">
    <property type="term" value="F:transmembrane transporter activity"/>
    <property type="evidence" value="ECO:0007669"/>
    <property type="project" value="InterPro"/>
</dbReference>
<evidence type="ECO:0000256" key="4">
    <source>
        <dbReference type="ARBA" id="ARBA00022989"/>
    </source>
</evidence>
<feature type="transmembrane region" description="Helical" evidence="6">
    <location>
        <begin position="330"/>
        <end position="347"/>
    </location>
</feature>
<feature type="transmembrane region" description="Helical" evidence="6">
    <location>
        <begin position="23"/>
        <end position="41"/>
    </location>
</feature>
<feature type="transmembrane region" description="Helical" evidence="6">
    <location>
        <begin position="125"/>
        <end position="143"/>
    </location>
</feature>
<proteinExistence type="predicted"/>
<dbReference type="PROSITE" id="PS50850">
    <property type="entry name" value="MFS"/>
    <property type="match status" value="1"/>
</dbReference>
<reference evidence="9" key="1">
    <citation type="submission" date="2018-05" db="EMBL/GenBank/DDBJ databases">
        <authorList>
            <person name="Li Y."/>
        </authorList>
    </citation>
    <scope>NUCLEOTIDE SEQUENCE [LARGE SCALE GENOMIC DNA]</scope>
    <source>
        <strain evidence="9">sk1b4</strain>
    </source>
</reference>
<dbReference type="InterPro" id="IPR036259">
    <property type="entry name" value="MFS_trans_sf"/>
</dbReference>
<feature type="transmembrane region" description="Helical" evidence="6">
    <location>
        <begin position="181"/>
        <end position="201"/>
    </location>
</feature>
<evidence type="ECO:0000259" key="7">
    <source>
        <dbReference type="PROSITE" id="PS50850"/>
    </source>
</evidence>
<evidence type="ECO:0000256" key="2">
    <source>
        <dbReference type="ARBA" id="ARBA00022448"/>
    </source>
</evidence>
<feature type="domain" description="Major facilitator superfamily (MFS) profile" evidence="7">
    <location>
        <begin position="27"/>
        <end position="444"/>
    </location>
</feature>
<protein>
    <submittedName>
        <fullName evidence="8">MFS transporter</fullName>
    </submittedName>
</protein>
<dbReference type="PANTHER" id="PTHR23511:SF34">
    <property type="entry name" value="SYNAPTIC VESICLE GLYCOPROTEIN 2"/>
    <property type="match status" value="1"/>
</dbReference>
<evidence type="ECO:0000256" key="3">
    <source>
        <dbReference type="ARBA" id="ARBA00022692"/>
    </source>
</evidence>
<keyword evidence="2" id="KW-0813">Transport</keyword>
<accession>A0A2V1K4E9</accession>
<feature type="transmembrane region" description="Helical" evidence="6">
    <location>
        <begin position="304"/>
        <end position="323"/>
    </location>
</feature>
<dbReference type="Proteomes" id="UP000245283">
    <property type="component" value="Unassembled WGS sequence"/>
</dbReference>
<feature type="transmembrane region" description="Helical" evidence="6">
    <location>
        <begin position="266"/>
        <end position="284"/>
    </location>
</feature>
<dbReference type="Pfam" id="PF00083">
    <property type="entry name" value="Sugar_tr"/>
    <property type="match status" value="1"/>
</dbReference>
<dbReference type="AlphaFoldDB" id="A0A2V1K4E9"/>
<sequence length="462" mass="50476">MCEDVMESKGALAKLERMPVSRWHWKTFWVVGFALQFNGILNSSGNSVLADLVDRGWSNNYWNAFFSSAMMVGFFVGSLVAGSLGDKIGRKKTYELCIVVFASASLVAAFAPGMVFLIVCRGLMGIGMGGGIVLGYGSFTEFIPAKSRGMWSARISLLGNLSPLIAAILAAILIPTLSWRAVFAVGSALSFVMLFVVHLRLDESPRWLINNGRVEEGIAIINKVARESGFEEVLSPDQVLEDDEELEPDDDTKLWDFFHGDLGRRTLVATATLVAMNLSLYTITQWVPTIFVNQGIDIKNSLQMSMIMMIGAPVGVYISTLIMDRFPRKILGAVLIVLVAVLGFIYANQTSRTAILLIGTVMIIVLYIYNSFSSAVYAPEVWPTKQKMRGLGIANSIGRVTAIVSPYLVAWLLTEFGVVAVFIVLGALLTLCAVILAVFGIETRGRTCEEMSLDSDQLSSTR</sequence>